<reference evidence="4 5" key="1">
    <citation type="submission" date="2017-05" db="EMBL/GenBank/DDBJ databases">
        <authorList>
            <person name="Varghese N."/>
            <person name="Submissions S."/>
        </authorList>
    </citation>
    <scope>NUCLEOTIDE SEQUENCE [LARGE SCALE GENOMIC DNA]</scope>
    <source>
        <strain evidence="4 5">DSM 19036</strain>
    </source>
</reference>
<dbReference type="InterPro" id="IPR022998">
    <property type="entry name" value="ThiamineP_synth_TenI"/>
</dbReference>
<dbReference type="Proteomes" id="UP000320300">
    <property type="component" value="Unassembled WGS sequence"/>
</dbReference>
<dbReference type="CDD" id="cd00564">
    <property type="entry name" value="TMP_TenI"/>
    <property type="match status" value="1"/>
</dbReference>
<organism evidence="4 5">
    <name type="scientific">Pedobacter westerhofensis</name>
    <dbReference type="NCBI Taxonomy" id="425512"/>
    <lineage>
        <taxon>Bacteria</taxon>
        <taxon>Pseudomonadati</taxon>
        <taxon>Bacteroidota</taxon>
        <taxon>Sphingobacteriia</taxon>
        <taxon>Sphingobacteriales</taxon>
        <taxon>Sphingobacteriaceae</taxon>
        <taxon>Pedobacter</taxon>
    </lineage>
</organism>
<dbReference type="Gene3D" id="3.20.20.70">
    <property type="entry name" value="Aldolase class I"/>
    <property type="match status" value="1"/>
</dbReference>
<dbReference type="PANTHER" id="PTHR20857:SF15">
    <property type="entry name" value="THIAMINE-PHOSPHATE SYNTHASE"/>
    <property type="match status" value="1"/>
</dbReference>
<feature type="domain" description="Thiamine phosphate synthase/TenI" evidence="3">
    <location>
        <begin position="4"/>
        <end position="174"/>
    </location>
</feature>
<keyword evidence="5" id="KW-1185">Reference proteome</keyword>
<accession>A0A521EVR3</accession>
<dbReference type="Pfam" id="PF02581">
    <property type="entry name" value="TMP-TENI"/>
    <property type="match status" value="1"/>
</dbReference>
<sequence length="206" mass="23331">MELIVVTPPDYFEGEAALINQFFAEGLRLLHIRKTADDPAQFRLLMKDIDPEYHPLISIHQHHELAEEFDIARLHFKEQRRRELSSADIEHLLDAGFYLSTSVHELSVITELSSFGYVFYGPVFDSISKPGYHAVQGDGFVLPRMPAKVFAIGGVEAKKLGQLKKMKFDGAAVLGSFWHHEISPLAALKELLSKIEEHHNEPANEE</sequence>
<dbReference type="PANTHER" id="PTHR20857">
    <property type="entry name" value="THIAMINE-PHOSPHATE PYROPHOSPHORYLASE"/>
    <property type="match status" value="1"/>
</dbReference>
<dbReference type="SUPFAM" id="SSF51391">
    <property type="entry name" value="Thiamin phosphate synthase"/>
    <property type="match status" value="1"/>
</dbReference>
<protein>
    <submittedName>
        <fullName evidence="4">Thiamine-phosphate pyrophosphorylase</fullName>
    </submittedName>
</protein>
<dbReference type="InterPro" id="IPR013785">
    <property type="entry name" value="Aldolase_TIM"/>
</dbReference>
<dbReference type="GO" id="GO:0004789">
    <property type="term" value="F:thiamine-phosphate diphosphorylase activity"/>
    <property type="evidence" value="ECO:0007669"/>
    <property type="project" value="TreeGrafter"/>
</dbReference>
<dbReference type="InterPro" id="IPR036206">
    <property type="entry name" value="ThiamineP_synth_sf"/>
</dbReference>
<dbReference type="EMBL" id="FXTN01000009">
    <property type="protein sequence ID" value="SMO88016.1"/>
    <property type="molecule type" value="Genomic_DNA"/>
</dbReference>
<proteinExistence type="predicted"/>
<evidence type="ECO:0000256" key="2">
    <source>
        <dbReference type="ARBA" id="ARBA00022977"/>
    </source>
</evidence>
<dbReference type="GO" id="GO:0005737">
    <property type="term" value="C:cytoplasm"/>
    <property type="evidence" value="ECO:0007669"/>
    <property type="project" value="TreeGrafter"/>
</dbReference>
<dbReference type="OrthoDB" id="194683at2"/>
<evidence type="ECO:0000259" key="3">
    <source>
        <dbReference type="Pfam" id="PF02581"/>
    </source>
</evidence>
<evidence type="ECO:0000313" key="4">
    <source>
        <dbReference type="EMBL" id="SMO88016.1"/>
    </source>
</evidence>
<evidence type="ECO:0000256" key="1">
    <source>
        <dbReference type="ARBA" id="ARBA00004948"/>
    </source>
</evidence>
<comment type="pathway">
    <text evidence="1">Cofactor biosynthesis; thiamine diphosphate biosynthesis.</text>
</comment>
<keyword evidence="2" id="KW-0784">Thiamine biosynthesis</keyword>
<dbReference type="GO" id="GO:0009228">
    <property type="term" value="P:thiamine biosynthetic process"/>
    <property type="evidence" value="ECO:0007669"/>
    <property type="project" value="UniProtKB-KW"/>
</dbReference>
<evidence type="ECO:0000313" key="5">
    <source>
        <dbReference type="Proteomes" id="UP000320300"/>
    </source>
</evidence>
<dbReference type="AlphaFoldDB" id="A0A521EVR3"/>
<name>A0A521EVR3_9SPHI</name>
<dbReference type="RefSeq" id="WP_142529603.1">
    <property type="nucleotide sequence ID" value="NZ_CBCSJO010000009.1"/>
</dbReference>
<gene>
    <name evidence="4" type="ORF">SAMN06265348_109190</name>
</gene>